<evidence type="ECO:0000256" key="1">
    <source>
        <dbReference type="SAM" id="SignalP"/>
    </source>
</evidence>
<dbReference type="RefSeq" id="WP_214173501.1">
    <property type="nucleotide sequence ID" value="NZ_JAHCVK010000001.1"/>
</dbReference>
<evidence type="ECO:0000313" key="2">
    <source>
        <dbReference type="EMBL" id="MBT0651486.1"/>
    </source>
</evidence>
<feature type="signal peptide" evidence="1">
    <location>
        <begin position="1"/>
        <end position="22"/>
    </location>
</feature>
<comment type="caution">
    <text evidence="2">The sequence shown here is derived from an EMBL/GenBank/DDBJ whole genome shotgun (WGS) entry which is preliminary data.</text>
</comment>
<feature type="chain" id="PRO_5046778756" evidence="1">
    <location>
        <begin position="23"/>
        <end position="135"/>
    </location>
</feature>
<name>A0ABS5S7Z4_9BACT</name>
<keyword evidence="3" id="KW-1185">Reference proteome</keyword>
<proteinExistence type="predicted"/>
<accession>A0ABS5S7Z4</accession>
<protein>
    <submittedName>
        <fullName evidence="2">Exosortase system-associated protein, TIGR04073 family</fullName>
    </submittedName>
</protein>
<reference evidence="2 3" key="1">
    <citation type="submission" date="2021-05" db="EMBL/GenBank/DDBJ databases">
        <title>The draft genome of Geobacter luticola JCM 17780.</title>
        <authorList>
            <person name="Xu Z."/>
            <person name="Masuda Y."/>
            <person name="Itoh H."/>
            <person name="Senoo K."/>
        </authorList>
    </citation>
    <scope>NUCLEOTIDE SEQUENCE [LARGE SCALE GENOMIC DNA]</scope>
    <source>
        <strain evidence="2 3">JCM 17780</strain>
    </source>
</reference>
<dbReference type="InterPro" id="IPR023824">
    <property type="entry name" value="CHP04073_exosortase-affil"/>
</dbReference>
<evidence type="ECO:0000313" key="3">
    <source>
        <dbReference type="Proteomes" id="UP000756860"/>
    </source>
</evidence>
<dbReference type="NCBIfam" id="TIGR04073">
    <property type="entry name" value="exo_TIGR04073"/>
    <property type="match status" value="1"/>
</dbReference>
<keyword evidence="1" id="KW-0732">Signal</keyword>
<dbReference type="EMBL" id="JAHCVK010000001">
    <property type="protein sequence ID" value="MBT0651486.1"/>
    <property type="molecule type" value="Genomic_DNA"/>
</dbReference>
<organism evidence="2 3">
    <name type="scientific">Geomobilimonas luticola</name>
    <dbReference type="NCBI Taxonomy" id="1114878"/>
    <lineage>
        <taxon>Bacteria</taxon>
        <taxon>Pseudomonadati</taxon>
        <taxon>Thermodesulfobacteriota</taxon>
        <taxon>Desulfuromonadia</taxon>
        <taxon>Geobacterales</taxon>
        <taxon>Geobacteraceae</taxon>
        <taxon>Geomobilimonas</taxon>
    </lineage>
</organism>
<sequence>MRILTRALPLLLILCIASPVLAQDSPKPEAIVDKMAFKFVRGATNVVTSIAELPKQTYLNVRDRGPVGYVVGPLAGIGMTVYRAVMGAAETVFFMVPQPGYFDPMVDPEYVWQGWEEMRSEPIHQADAEQPAPAK</sequence>
<dbReference type="Proteomes" id="UP000756860">
    <property type="component" value="Unassembled WGS sequence"/>
</dbReference>
<gene>
    <name evidence="2" type="ORF">KI810_00320</name>
</gene>